<organism evidence="2 3">
    <name type="scientific">Rhipicephalus sanguineus</name>
    <name type="common">Brown dog tick</name>
    <name type="synonym">Ixodes sanguineus</name>
    <dbReference type="NCBI Taxonomy" id="34632"/>
    <lineage>
        <taxon>Eukaryota</taxon>
        <taxon>Metazoa</taxon>
        <taxon>Ecdysozoa</taxon>
        <taxon>Arthropoda</taxon>
        <taxon>Chelicerata</taxon>
        <taxon>Arachnida</taxon>
        <taxon>Acari</taxon>
        <taxon>Parasitiformes</taxon>
        <taxon>Ixodida</taxon>
        <taxon>Ixodoidea</taxon>
        <taxon>Ixodidae</taxon>
        <taxon>Rhipicephalinae</taxon>
        <taxon>Rhipicephalus</taxon>
        <taxon>Rhipicephalus</taxon>
    </lineage>
</organism>
<dbReference type="AlphaFoldDB" id="A0A9D4T1C8"/>
<dbReference type="InterPro" id="IPR011705">
    <property type="entry name" value="BACK"/>
</dbReference>
<gene>
    <name evidence="2" type="ORF">HPB52_019489</name>
</gene>
<dbReference type="Proteomes" id="UP000821837">
    <property type="component" value="Chromosome 3"/>
</dbReference>
<reference evidence="2" key="2">
    <citation type="submission" date="2021-09" db="EMBL/GenBank/DDBJ databases">
        <authorList>
            <person name="Jia N."/>
            <person name="Wang J."/>
            <person name="Shi W."/>
            <person name="Du L."/>
            <person name="Sun Y."/>
            <person name="Zhan W."/>
            <person name="Jiang J."/>
            <person name="Wang Q."/>
            <person name="Zhang B."/>
            <person name="Ji P."/>
            <person name="Sakyi L.B."/>
            <person name="Cui X."/>
            <person name="Yuan T."/>
            <person name="Jiang B."/>
            <person name="Yang W."/>
            <person name="Lam T.T.-Y."/>
            <person name="Chang Q."/>
            <person name="Ding S."/>
            <person name="Wang X."/>
            <person name="Zhu J."/>
            <person name="Ruan X."/>
            <person name="Zhao L."/>
            <person name="Wei J."/>
            <person name="Que T."/>
            <person name="Du C."/>
            <person name="Cheng J."/>
            <person name="Dai P."/>
            <person name="Han X."/>
            <person name="Huang E."/>
            <person name="Gao Y."/>
            <person name="Liu J."/>
            <person name="Shao H."/>
            <person name="Ye R."/>
            <person name="Li L."/>
            <person name="Wei W."/>
            <person name="Wang X."/>
            <person name="Wang C."/>
            <person name="Huo Q."/>
            <person name="Li W."/>
            <person name="Guo W."/>
            <person name="Chen H."/>
            <person name="Chen S."/>
            <person name="Zhou L."/>
            <person name="Zhou L."/>
            <person name="Ni X."/>
            <person name="Tian J."/>
            <person name="Zhou Y."/>
            <person name="Sheng Y."/>
            <person name="Liu T."/>
            <person name="Pan Y."/>
            <person name="Xia L."/>
            <person name="Li J."/>
            <person name="Zhao F."/>
            <person name="Cao W."/>
        </authorList>
    </citation>
    <scope>NUCLEOTIDE SEQUENCE</scope>
    <source>
        <strain evidence="2">Rsan-2018</strain>
        <tissue evidence="2">Larvae</tissue>
    </source>
</reference>
<dbReference type="Gene3D" id="1.25.40.420">
    <property type="match status" value="1"/>
</dbReference>
<evidence type="ECO:0000259" key="1">
    <source>
        <dbReference type="Pfam" id="PF07707"/>
    </source>
</evidence>
<accession>A0A9D4T1C8</accession>
<evidence type="ECO:0000313" key="3">
    <source>
        <dbReference type="Proteomes" id="UP000821837"/>
    </source>
</evidence>
<dbReference type="EMBL" id="JABSTV010001249">
    <property type="protein sequence ID" value="KAH7963073.1"/>
    <property type="molecule type" value="Genomic_DNA"/>
</dbReference>
<comment type="caution">
    <text evidence="2">The sequence shown here is derived from an EMBL/GenBank/DDBJ whole genome shotgun (WGS) entry which is preliminary data.</text>
</comment>
<dbReference type="CDD" id="cd18498">
    <property type="entry name" value="BACK_RCBTB1_2"/>
    <property type="match status" value="1"/>
</dbReference>
<dbReference type="Pfam" id="PF07707">
    <property type="entry name" value="BACK"/>
    <property type="match status" value="1"/>
</dbReference>
<evidence type="ECO:0000313" key="2">
    <source>
        <dbReference type="EMBL" id="KAH7963073.1"/>
    </source>
</evidence>
<dbReference type="VEuPathDB" id="VectorBase:RSAN_054287"/>
<sequence>MHGVLVENVAMLYAAAIKFEAKDLEEFCFRFAMNHLTAVVQTDAFNKLEESAVKSFITKAAVYGAFKY</sequence>
<name>A0A9D4T1C8_RHISA</name>
<proteinExistence type="predicted"/>
<protein>
    <recommendedName>
        <fullName evidence="1">BACK domain-containing protein</fullName>
    </recommendedName>
</protein>
<feature type="domain" description="BACK" evidence="1">
    <location>
        <begin position="11"/>
        <end position="58"/>
    </location>
</feature>
<reference evidence="2" key="1">
    <citation type="journal article" date="2020" name="Cell">
        <title>Large-Scale Comparative Analyses of Tick Genomes Elucidate Their Genetic Diversity and Vector Capacities.</title>
        <authorList>
            <consortium name="Tick Genome and Microbiome Consortium (TIGMIC)"/>
            <person name="Jia N."/>
            <person name="Wang J."/>
            <person name="Shi W."/>
            <person name="Du L."/>
            <person name="Sun Y."/>
            <person name="Zhan W."/>
            <person name="Jiang J.F."/>
            <person name="Wang Q."/>
            <person name="Zhang B."/>
            <person name="Ji P."/>
            <person name="Bell-Sakyi L."/>
            <person name="Cui X.M."/>
            <person name="Yuan T.T."/>
            <person name="Jiang B.G."/>
            <person name="Yang W.F."/>
            <person name="Lam T.T."/>
            <person name="Chang Q.C."/>
            <person name="Ding S.J."/>
            <person name="Wang X.J."/>
            <person name="Zhu J.G."/>
            <person name="Ruan X.D."/>
            <person name="Zhao L."/>
            <person name="Wei J.T."/>
            <person name="Ye R.Z."/>
            <person name="Que T.C."/>
            <person name="Du C.H."/>
            <person name="Zhou Y.H."/>
            <person name="Cheng J.X."/>
            <person name="Dai P.F."/>
            <person name="Guo W.B."/>
            <person name="Han X.H."/>
            <person name="Huang E.J."/>
            <person name="Li L.F."/>
            <person name="Wei W."/>
            <person name="Gao Y.C."/>
            <person name="Liu J.Z."/>
            <person name="Shao H.Z."/>
            <person name="Wang X."/>
            <person name="Wang C.C."/>
            <person name="Yang T.C."/>
            <person name="Huo Q.B."/>
            <person name="Li W."/>
            <person name="Chen H.Y."/>
            <person name="Chen S.E."/>
            <person name="Zhou L.G."/>
            <person name="Ni X.B."/>
            <person name="Tian J.H."/>
            <person name="Sheng Y."/>
            <person name="Liu T."/>
            <person name="Pan Y.S."/>
            <person name="Xia L.Y."/>
            <person name="Li J."/>
            <person name="Zhao F."/>
            <person name="Cao W.C."/>
        </authorList>
    </citation>
    <scope>NUCLEOTIDE SEQUENCE</scope>
    <source>
        <strain evidence="2">Rsan-2018</strain>
    </source>
</reference>
<keyword evidence="3" id="KW-1185">Reference proteome</keyword>